<dbReference type="Gene3D" id="1.20.910.10">
    <property type="entry name" value="Heme oxygenase-like"/>
    <property type="match status" value="1"/>
</dbReference>
<feature type="compositionally biased region" description="Low complexity" evidence="1">
    <location>
        <begin position="1"/>
        <end position="13"/>
    </location>
</feature>
<organism evidence="3">
    <name type="scientific">Pseudo-nitzschia australis</name>
    <dbReference type="NCBI Taxonomy" id="44445"/>
    <lineage>
        <taxon>Eukaryota</taxon>
        <taxon>Sar</taxon>
        <taxon>Stramenopiles</taxon>
        <taxon>Ochrophyta</taxon>
        <taxon>Bacillariophyta</taxon>
        <taxon>Bacillariophyceae</taxon>
        <taxon>Bacillariophycidae</taxon>
        <taxon>Bacillariales</taxon>
        <taxon>Bacillariaceae</taxon>
        <taxon>Pseudo-nitzschia</taxon>
    </lineage>
</organism>
<gene>
    <name evidence="3" type="ORF">PAUS00366_LOCUS3744</name>
</gene>
<evidence type="ECO:0000256" key="2">
    <source>
        <dbReference type="SAM" id="Phobius"/>
    </source>
</evidence>
<keyword evidence="2" id="KW-0812">Transmembrane</keyword>
<dbReference type="EMBL" id="HBIX01004732">
    <property type="protein sequence ID" value="CAE0711017.1"/>
    <property type="molecule type" value="Transcribed_RNA"/>
</dbReference>
<feature type="region of interest" description="Disordered" evidence="1">
    <location>
        <begin position="247"/>
        <end position="270"/>
    </location>
</feature>
<feature type="transmembrane region" description="Helical" evidence="2">
    <location>
        <begin position="300"/>
        <end position="321"/>
    </location>
</feature>
<evidence type="ECO:0000313" key="3">
    <source>
        <dbReference type="EMBL" id="CAE0711017.1"/>
    </source>
</evidence>
<feature type="region of interest" description="Disordered" evidence="1">
    <location>
        <begin position="129"/>
        <end position="148"/>
    </location>
</feature>
<feature type="compositionally biased region" description="Acidic residues" evidence="1">
    <location>
        <begin position="248"/>
        <end position="261"/>
    </location>
</feature>
<keyword evidence="2" id="KW-0472">Membrane</keyword>
<accession>A0A7S4AD70</accession>
<reference evidence="3" key="1">
    <citation type="submission" date="2021-01" db="EMBL/GenBank/DDBJ databases">
        <authorList>
            <person name="Corre E."/>
            <person name="Pelletier E."/>
            <person name="Niang G."/>
            <person name="Scheremetjew M."/>
            <person name="Finn R."/>
            <person name="Kale V."/>
            <person name="Holt S."/>
            <person name="Cochrane G."/>
            <person name="Meng A."/>
            <person name="Brown T."/>
            <person name="Cohen L."/>
        </authorList>
    </citation>
    <scope>NUCLEOTIDE SEQUENCE</scope>
    <source>
        <strain evidence="3">10249 10 AB</strain>
    </source>
</reference>
<sequence>MPPTITTAAAVPAGVDDDSTEQHSEAQQAVIFDKITEKGSENGLFRACMKSIRSAHVSANRLRAALVLAGLFTDKSVYREVIALFYVATDTMEKKIVALKENEEDEICGKLLSLGYRFGPQYEKDLANLYSDDGNGNDDDDDGHNKSDGERWKVAVKKVVANATNGAKAYIRAIENMSTGAELAGAAFCLWGALIIGGGAAAMPRVESLCGKEACHLFESVTGPGRGERKAKFIQLWDSLLELSAQDGGDDDNDNYDDNDNDSGNSNKMDGNLEQIVVTISKDCMQGNNELITSVKRNPWWLKYMVSAAVAVVSIGVSFYWNTKKGARNGGI</sequence>
<dbReference type="AlphaFoldDB" id="A0A7S4AD70"/>
<proteinExistence type="predicted"/>
<name>A0A7S4AD70_9STRA</name>
<keyword evidence="2" id="KW-1133">Transmembrane helix</keyword>
<dbReference type="InterPro" id="IPR016084">
    <property type="entry name" value="Haem_Oase-like_multi-hlx"/>
</dbReference>
<protein>
    <submittedName>
        <fullName evidence="3">Uncharacterized protein</fullName>
    </submittedName>
</protein>
<feature type="region of interest" description="Disordered" evidence="1">
    <location>
        <begin position="1"/>
        <end position="22"/>
    </location>
</feature>
<evidence type="ECO:0000256" key="1">
    <source>
        <dbReference type="SAM" id="MobiDB-lite"/>
    </source>
</evidence>